<dbReference type="AlphaFoldDB" id="A0A7R8ZGD7"/>
<accession>A0A7R8ZGD7</accession>
<evidence type="ECO:0000313" key="1">
    <source>
        <dbReference type="EMBL" id="CAD7222527.1"/>
    </source>
</evidence>
<reference evidence="1" key="1">
    <citation type="submission" date="2020-11" db="EMBL/GenBank/DDBJ databases">
        <authorList>
            <person name="Tran Van P."/>
        </authorList>
    </citation>
    <scope>NUCLEOTIDE SEQUENCE</scope>
</reference>
<sequence length="345" mass="37564">MDLESLQRVHGVQCVKNPFLPPASLLPSLPVKPIPLSETSAGVWSVDAAFSLLSPSGKQPPCISSQGSFDVYTGGRDGGDCWKQCCRTHQAAFHSLGPGLGEGKWNSIGMGDPGWKEEGVVKQTTRKGKARPARPKVTWGEILERKKRGDPDASWAVVVLCGLSSISELLKEDKRQHEDPRFLMEPSPHRDPSGPINLSVSKANGTGLEDHPLLKKAKLVAPIRTGMSRERVTGLSPWEEEAEGKLTSEHIVRCWLLLVAAIQAESVLLSSLSSTSLVTLEPGVQSTRGVLKFTVWNSRHDAFPSVKRGSVSTYEFFLSRNSDPMEAMARGRVRCPQNSFSDACS</sequence>
<organism evidence="1">
    <name type="scientific">Cyprideis torosa</name>
    <dbReference type="NCBI Taxonomy" id="163714"/>
    <lineage>
        <taxon>Eukaryota</taxon>
        <taxon>Metazoa</taxon>
        <taxon>Ecdysozoa</taxon>
        <taxon>Arthropoda</taxon>
        <taxon>Crustacea</taxon>
        <taxon>Oligostraca</taxon>
        <taxon>Ostracoda</taxon>
        <taxon>Podocopa</taxon>
        <taxon>Podocopida</taxon>
        <taxon>Cytherocopina</taxon>
        <taxon>Cytheroidea</taxon>
        <taxon>Cytherideidae</taxon>
        <taxon>Cyprideis</taxon>
    </lineage>
</organism>
<name>A0A7R8ZGD7_9CRUS</name>
<protein>
    <submittedName>
        <fullName evidence="1">Uncharacterized protein</fullName>
    </submittedName>
</protein>
<gene>
    <name evidence="1" type="ORF">CTOB1V02_LOCUS529</name>
</gene>
<dbReference type="EMBL" id="OB660069">
    <property type="protein sequence ID" value="CAD7222527.1"/>
    <property type="molecule type" value="Genomic_DNA"/>
</dbReference>
<proteinExistence type="predicted"/>